<dbReference type="AlphaFoldDB" id="A0A1V1P8R8"/>
<name>A0A1V1P8R8_9BACT</name>
<evidence type="ECO:0000313" key="1">
    <source>
        <dbReference type="EMBL" id="ETR71299.1"/>
    </source>
</evidence>
<sequence length="149" mass="17372">MREDLKYIYELTVNNYNNITNRFFTTISFNEFYQLYIGIIEMLDSEFLTFGVNQEGVPVCYCFSPPDYTPIILGVSDTVSGFIPKTAATDNNYRKMGIMGGIVYLQGLEAKRRHYKYAIGGYTDERLFTHKVMPDSLEWKEYSLYQILI</sequence>
<evidence type="ECO:0000313" key="2">
    <source>
        <dbReference type="Proteomes" id="UP000189670"/>
    </source>
</evidence>
<accession>A0A1V1P8R8</accession>
<dbReference type="EMBL" id="ATBP01000289">
    <property type="protein sequence ID" value="ETR71299.1"/>
    <property type="molecule type" value="Genomic_DNA"/>
</dbReference>
<gene>
    <name evidence="1" type="ORF">OMM_02592</name>
</gene>
<proteinExistence type="predicted"/>
<dbReference type="Proteomes" id="UP000189670">
    <property type="component" value="Unassembled WGS sequence"/>
</dbReference>
<comment type="caution">
    <text evidence="1">The sequence shown here is derived from an EMBL/GenBank/DDBJ whole genome shotgun (WGS) entry which is preliminary data.</text>
</comment>
<protein>
    <submittedName>
        <fullName evidence="1">Uncharacterized protein</fullName>
    </submittedName>
</protein>
<organism evidence="1 2">
    <name type="scientific">Candidatus Magnetoglobus multicellularis str. Araruama</name>
    <dbReference type="NCBI Taxonomy" id="890399"/>
    <lineage>
        <taxon>Bacteria</taxon>
        <taxon>Pseudomonadati</taxon>
        <taxon>Thermodesulfobacteriota</taxon>
        <taxon>Desulfobacteria</taxon>
        <taxon>Desulfobacterales</taxon>
        <taxon>Desulfobacteraceae</taxon>
        <taxon>Candidatus Magnetoglobus</taxon>
    </lineage>
</organism>
<reference evidence="2" key="1">
    <citation type="submission" date="2012-11" db="EMBL/GenBank/DDBJ databases">
        <authorList>
            <person name="Lucero-Rivera Y.E."/>
            <person name="Tovar-Ramirez D."/>
        </authorList>
    </citation>
    <scope>NUCLEOTIDE SEQUENCE [LARGE SCALE GENOMIC DNA]</scope>
    <source>
        <strain evidence="2">Araruama</strain>
    </source>
</reference>